<dbReference type="InterPro" id="IPR001816">
    <property type="entry name" value="Transl_elong_EFTs/EF1B"/>
</dbReference>
<keyword evidence="5 6" id="KW-0496">Mitochondrion</keyword>
<organism evidence="9 10">
    <name type="scientific">Oryctolagus cuniculus</name>
    <name type="common">Rabbit</name>
    <dbReference type="NCBI Taxonomy" id="9986"/>
    <lineage>
        <taxon>Eukaryota</taxon>
        <taxon>Metazoa</taxon>
        <taxon>Chordata</taxon>
        <taxon>Craniata</taxon>
        <taxon>Vertebrata</taxon>
        <taxon>Euteleostomi</taxon>
        <taxon>Mammalia</taxon>
        <taxon>Eutheria</taxon>
        <taxon>Euarchontoglires</taxon>
        <taxon>Glires</taxon>
        <taxon>Lagomorpha</taxon>
        <taxon>Leporidae</taxon>
        <taxon>Oryctolagus</taxon>
    </lineage>
</organism>
<dbReference type="GO" id="GO:0003746">
    <property type="term" value="F:translation elongation factor activity"/>
    <property type="evidence" value="ECO:0007669"/>
    <property type="project" value="UniProtKB-UniRule"/>
</dbReference>
<feature type="domain" description="Translation elongation factor EFTs/EF1B dimerisation" evidence="8">
    <location>
        <begin position="123"/>
        <end position="275"/>
    </location>
</feature>
<comment type="similarity">
    <text evidence="2 6">Belongs to the EF-Ts family.</text>
</comment>
<dbReference type="GeneTree" id="ENSGT00390000016293"/>
<name>A0A5F9D5I7_RABIT</name>
<evidence type="ECO:0000256" key="7">
    <source>
        <dbReference type="SAM" id="MobiDB-lite"/>
    </source>
</evidence>
<evidence type="ECO:0000256" key="3">
    <source>
        <dbReference type="ARBA" id="ARBA00022768"/>
    </source>
</evidence>
<evidence type="ECO:0000256" key="1">
    <source>
        <dbReference type="ARBA" id="ARBA00004173"/>
    </source>
</evidence>
<dbReference type="Ensembl" id="ENSOCUT00000047020.1">
    <property type="protein sequence ID" value="ENSOCUP00000040970.1"/>
    <property type="gene ID" value="ENSOCUG00000012512.4"/>
</dbReference>
<dbReference type="FunFam" id="3.30.479.20:FF:000008">
    <property type="entry name" value="Elongation factor Ts, mitochondrial"/>
    <property type="match status" value="1"/>
</dbReference>
<gene>
    <name evidence="6 9" type="primary">TSFM</name>
</gene>
<protein>
    <recommendedName>
        <fullName evidence="6">Elongation factor Ts, mitochondrial</fullName>
        <shortName evidence="6">EF-Ts</shortName>
        <shortName evidence="6">EF-TsMt</shortName>
    </recommendedName>
</protein>
<dbReference type="Pfam" id="PF00889">
    <property type="entry name" value="EF_TS"/>
    <property type="match status" value="1"/>
</dbReference>
<sequence length="406" mass="43881">MLISEARRLSNWARGRASWASWRRCRAGCLVFQPAQPWHAVHTGPGLASSASSKELLMKLRRKTGYSFVNCKKALESCGGDLKQAETWLHKQAQKEGWSKAAKLHGRKTREGLIGLLQEGNAAVLVEVNCETDFVSRNLKFQQLVQQVALGAMLHCRSLEEQPSTYSKGFLDSSELSGLPAGPDREGCLKDQLALAIGKLGENMTLKRAAWVKVPSGFYIGSYVHGAVHSPSLHSLVLGKYGALVVCETSEQNANLEDLGRRLGQHVVGMAPLSVGSLDDEPGGEAETKMLSQPYLLDPSITLGHCSCFQPGRAANCPLGMPNTDTKSWSERSRCAAMGRSQLKHSSPRQPDCQQRKDARAQTEAGGLVCEVRLGQVGPVGAGVGLLGRSHARRVPAVRQCAQAIP</sequence>
<evidence type="ECO:0000313" key="9">
    <source>
        <dbReference type="Ensembl" id="ENSOCUP00000040970.1"/>
    </source>
</evidence>
<dbReference type="Gene3D" id="1.10.8.10">
    <property type="entry name" value="DNA helicase RuvA subunit, C-terminal domain"/>
    <property type="match status" value="1"/>
</dbReference>
<dbReference type="Bgee" id="ENSOCUG00000012512">
    <property type="expression patterns" value="Expressed in heart and 17 other cell types or tissues"/>
</dbReference>
<dbReference type="SUPFAM" id="SSF54713">
    <property type="entry name" value="Elongation factor Ts (EF-Ts), dimerisation domain"/>
    <property type="match status" value="2"/>
</dbReference>
<dbReference type="FunFam" id="1.10.8.10:FF:000031">
    <property type="entry name" value="Elongation factor Ts, mitochondrial"/>
    <property type="match status" value="1"/>
</dbReference>
<dbReference type="Gene3D" id="3.30.479.20">
    <property type="entry name" value="Elongation factor Ts, dimerisation domain"/>
    <property type="match status" value="2"/>
</dbReference>
<dbReference type="CDD" id="cd14275">
    <property type="entry name" value="UBA_EF-Ts"/>
    <property type="match status" value="1"/>
</dbReference>
<dbReference type="FunCoup" id="A0A5F9D5I7">
    <property type="interactions" value="2277"/>
</dbReference>
<dbReference type="GO" id="GO:0005739">
    <property type="term" value="C:mitochondrion"/>
    <property type="evidence" value="ECO:0007669"/>
    <property type="project" value="UniProtKB-SubCell"/>
</dbReference>
<evidence type="ECO:0000313" key="10">
    <source>
        <dbReference type="Proteomes" id="UP000001811"/>
    </source>
</evidence>
<evidence type="ECO:0000256" key="4">
    <source>
        <dbReference type="ARBA" id="ARBA00022917"/>
    </source>
</evidence>
<evidence type="ECO:0000256" key="2">
    <source>
        <dbReference type="ARBA" id="ARBA00005532"/>
    </source>
</evidence>
<dbReference type="STRING" id="9986.ENSOCUP00000040970"/>
<keyword evidence="3 6" id="KW-0251">Elongation factor</keyword>
<dbReference type="InterPro" id="IPR018101">
    <property type="entry name" value="Transl_elong_Ts_CS"/>
</dbReference>
<dbReference type="HAMAP" id="MF_00050">
    <property type="entry name" value="EF_Ts"/>
    <property type="match status" value="1"/>
</dbReference>
<dbReference type="Pfam" id="PF25025">
    <property type="entry name" value="EF-Ts_N"/>
    <property type="match status" value="1"/>
</dbReference>
<dbReference type="InterPro" id="IPR009060">
    <property type="entry name" value="UBA-like_sf"/>
</dbReference>
<dbReference type="GO" id="GO:0005654">
    <property type="term" value="C:nucleoplasm"/>
    <property type="evidence" value="ECO:0007669"/>
    <property type="project" value="Ensembl"/>
</dbReference>
<dbReference type="SUPFAM" id="SSF46934">
    <property type="entry name" value="UBA-like"/>
    <property type="match status" value="1"/>
</dbReference>
<dbReference type="Proteomes" id="UP000001811">
    <property type="component" value="Unplaced"/>
</dbReference>
<dbReference type="PROSITE" id="PS01127">
    <property type="entry name" value="EF_TS_2"/>
    <property type="match status" value="1"/>
</dbReference>
<comment type="subcellular location">
    <subcellularLocation>
        <location evidence="1 6">Mitochondrion</location>
    </subcellularLocation>
</comment>
<dbReference type="PROSITE" id="PS01126">
    <property type="entry name" value="EF_TS_1"/>
    <property type="match status" value="1"/>
</dbReference>
<dbReference type="PANTHER" id="PTHR11741">
    <property type="entry name" value="ELONGATION FACTOR TS"/>
    <property type="match status" value="1"/>
</dbReference>
<reference evidence="9" key="3">
    <citation type="submission" date="2025-09" db="UniProtKB">
        <authorList>
            <consortium name="Ensembl"/>
        </authorList>
    </citation>
    <scope>IDENTIFICATION</scope>
    <source>
        <strain evidence="9">Thorbecke</strain>
    </source>
</reference>
<dbReference type="GO" id="GO:0070125">
    <property type="term" value="P:mitochondrial translational elongation"/>
    <property type="evidence" value="ECO:0007669"/>
    <property type="project" value="Ensembl"/>
</dbReference>
<dbReference type="InterPro" id="IPR014039">
    <property type="entry name" value="Transl_elong_EFTs/EF1B_dimer"/>
</dbReference>
<proteinExistence type="inferred from homology"/>
<dbReference type="InterPro" id="IPR036402">
    <property type="entry name" value="EF-Ts_dimer_sf"/>
</dbReference>
<dbReference type="PANTHER" id="PTHR11741:SF0">
    <property type="entry name" value="ELONGATION FACTOR TS, MITOCHONDRIAL"/>
    <property type="match status" value="1"/>
</dbReference>
<dbReference type="FunFam" id="3.30.479.20:FF:000007">
    <property type="entry name" value="Elongation factor Ts, mitochondrial"/>
    <property type="match status" value="1"/>
</dbReference>
<dbReference type="SMR" id="A0A5F9D5I7"/>
<evidence type="ECO:0000256" key="5">
    <source>
        <dbReference type="ARBA" id="ARBA00023128"/>
    </source>
</evidence>
<feature type="region of interest" description="Disordered" evidence="7">
    <location>
        <begin position="338"/>
        <end position="360"/>
    </location>
</feature>
<dbReference type="AlphaFoldDB" id="A0A5F9D5I7"/>
<evidence type="ECO:0000256" key="6">
    <source>
        <dbReference type="HAMAP-Rule" id="MF_03135"/>
    </source>
</evidence>
<reference evidence="9 10" key="1">
    <citation type="journal article" date="2011" name="Nature">
        <title>A high-resolution map of human evolutionary constraint using 29 mammals.</title>
        <authorList>
            <person name="Lindblad-Toh K."/>
            <person name="Garber M."/>
            <person name="Zuk O."/>
            <person name="Lin M.F."/>
            <person name="Parker B.J."/>
            <person name="Washietl S."/>
            <person name="Kheradpour P."/>
            <person name="Ernst J."/>
            <person name="Jordan G."/>
            <person name="Mauceli E."/>
            <person name="Ward L.D."/>
            <person name="Lowe C.B."/>
            <person name="Holloway A.K."/>
            <person name="Clamp M."/>
            <person name="Gnerre S."/>
            <person name="Alfoldi J."/>
            <person name="Beal K."/>
            <person name="Chang J."/>
            <person name="Clawson H."/>
            <person name="Cuff J."/>
            <person name="Di Palma F."/>
            <person name="Fitzgerald S."/>
            <person name="Flicek P."/>
            <person name="Guttman M."/>
            <person name="Hubisz M.J."/>
            <person name="Jaffe D.B."/>
            <person name="Jungreis I."/>
            <person name="Kent W.J."/>
            <person name="Kostka D."/>
            <person name="Lara M."/>
            <person name="Martins A.L."/>
            <person name="Massingham T."/>
            <person name="Moltke I."/>
            <person name="Raney B.J."/>
            <person name="Rasmussen M.D."/>
            <person name="Robinson J."/>
            <person name="Stark A."/>
            <person name="Vilella A.J."/>
            <person name="Wen J."/>
            <person name="Xie X."/>
            <person name="Zody M.C."/>
            <person name="Baldwin J."/>
            <person name="Bloom T."/>
            <person name="Chin C.W."/>
            <person name="Heiman D."/>
            <person name="Nicol R."/>
            <person name="Nusbaum C."/>
            <person name="Young S."/>
            <person name="Wilkinson J."/>
            <person name="Worley K.C."/>
            <person name="Kovar C.L."/>
            <person name="Muzny D.M."/>
            <person name="Gibbs R.A."/>
            <person name="Cree A."/>
            <person name="Dihn H.H."/>
            <person name="Fowler G."/>
            <person name="Jhangiani S."/>
            <person name="Joshi V."/>
            <person name="Lee S."/>
            <person name="Lewis L.R."/>
            <person name="Nazareth L.V."/>
            <person name="Okwuonu G."/>
            <person name="Santibanez J."/>
            <person name="Warren W.C."/>
            <person name="Mardis E.R."/>
            <person name="Weinstock G.M."/>
            <person name="Wilson R.K."/>
            <person name="Delehaunty K."/>
            <person name="Dooling D."/>
            <person name="Fronik C."/>
            <person name="Fulton L."/>
            <person name="Fulton B."/>
            <person name="Graves T."/>
            <person name="Minx P."/>
            <person name="Sodergren E."/>
            <person name="Birney E."/>
            <person name="Margulies E.H."/>
            <person name="Herrero J."/>
            <person name="Green E.D."/>
            <person name="Haussler D."/>
            <person name="Siepel A."/>
            <person name="Goldman N."/>
            <person name="Pollard K.S."/>
            <person name="Pedersen J.S."/>
            <person name="Lander E.S."/>
            <person name="Kellis M."/>
        </authorList>
    </citation>
    <scope>NUCLEOTIDE SEQUENCE [LARGE SCALE GENOMIC DNA]</scope>
    <source>
        <strain evidence="10">Thorbecke</strain>
    </source>
</reference>
<keyword evidence="4 6" id="KW-0648">Protein biosynthesis</keyword>
<evidence type="ECO:0000259" key="8">
    <source>
        <dbReference type="Pfam" id="PF00889"/>
    </source>
</evidence>
<comment type="function">
    <text evidence="6">Associates with the EF-Tu.GDP complex and induces the exchange of GDP to GTP. It remains bound to the aminoacyl-tRNA.EF-Tu.GTP complex up to the GTP hydrolysis stage on the ribosome.</text>
</comment>
<keyword evidence="10" id="KW-1185">Reference proteome</keyword>
<dbReference type="InParanoid" id="A0A5F9D5I7"/>
<accession>A0A5F9D5I7</accession>
<reference evidence="9" key="2">
    <citation type="submission" date="2025-08" db="UniProtKB">
        <authorList>
            <consortium name="Ensembl"/>
        </authorList>
    </citation>
    <scope>IDENTIFICATION</scope>
    <source>
        <strain evidence="9">Thorbecke</strain>
    </source>
</reference>